<dbReference type="InterPro" id="IPR002288">
    <property type="entry name" value="DNA_gyrase_B_C"/>
</dbReference>
<dbReference type="PANTHER" id="PTHR45866">
    <property type="entry name" value="DNA GYRASE/TOPOISOMERASE SUBUNIT B"/>
    <property type="match status" value="1"/>
</dbReference>
<dbReference type="Pfam" id="PF00986">
    <property type="entry name" value="DNA_gyraseB_C"/>
    <property type="match status" value="1"/>
</dbReference>
<keyword evidence="7" id="KW-0067">ATP-binding</keyword>
<dbReference type="GO" id="GO:0006265">
    <property type="term" value="P:DNA topological change"/>
    <property type="evidence" value="ECO:0007669"/>
    <property type="project" value="InterPro"/>
</dbReference>
<dbReference type="FunFam" id="3.30.565.10:FF:000088">
    <property type="entry name" value="DNA topoisomerase (ATP-hydrolyzing)"/>
    <property type="match status" value="1"/>
</dbReference>
<dbReference type="GO" id="GO:0046872">
    <property type="term" value="F:metal ion binding"/>
    <property type="evidence" value="ECO:0007669"/>
    <property type="project" value="UniProtKB-KW"/>
</dbReference>
<dbReference type="InterPro" id="IPR003594">
    <property type="entry name" value="HATPase_dom"/>
</dbReference>
<proteinExistence type="inferred from homology"/>
<gene>
    <name evidence="13" type="ORF">CLV63_101161</name>
</gene>
<dbReference type="Pfam" id="PF02518">
    <property type="entry name" value="HATPase_c"/>
    <property type="match status" value="1"/>
</dbReference>
<keyword evidence="9" id="KW-0799">Topoisomerase</keyword>
<dbReference type="FunFam" id="3.40.50.670:FF:000002">
    <property type="entry name" value="DNA gyrase subunit B"/>
    <property type="match status" value="1"/>
</dbReference>
<organism evidence="13 14">
    <name type="scientific">Murinocardiopsis flavida</name>
    <dbReference type="NCBI Taxonomy" id="645275"/>
    <lineage>
        <taxon>Bacteria</taxon>
        <taxon>Bacillati</taxon>
        <taxon>Actinomycetota</taxon>
        <taxon>Actinomycetes</taxon>
        <taxon>Streptosporangiales</taxon>
        <taxon>Nocardiopsidaceae</taxon>
        <taxon>Murinocardiopsis</taxon>
    </lineage>
</organism>
<name>A0A2P8DTZ2_9ACTN</name>
<dbReference type="InterPro" id="IPR000565">
    <property type="entry name" value="Topo_IIA_B"/>
</dbReference>
<dbReference type="GO" id="GO:0003677">
    <property type="term" value="F:DNA binding"/>
    <property type="evidence" value="ECO:0007669"/>
    <property type="project" value="UniProtKB-KW"/>
</dbReference>
<keyword evidence="14" id="KW-1185">Reference proteome</keyword>
<sequence length="701" mass="77170">MTALTADVHDPEDYSARHLSVLEGLEAVRKRPGMYIGSTDSRGLTHCMWEIIDNSVDEALGGHCTRIDVVLHADGSVEVRDNGRGIPVDVEPRSGLPGVELVMTKLHAGGKFGSGSYTASGGLHGVGASVVNALAMRLDIEVDRQGHTHAMSFKRGIPGTFADKGPDAAFRPASGLTQIRRVAKKVTGVRIRFWPDRQIFLKDAELARESLLDRARQTAFLIPGLTIAVRDERTDGEAPYEEDFRFDGGIGEFCGYLAPDEPVAQVLHFQGEGQFTETVPVLDDNGHMTPTDVDRRLDVDVAMRWGTGYESTVRTFVNVIATPKGGTHQAGFERALVRVVNDQLRAAKLLKANDDPVVKEDVLEGLTAVVTVRLPEPQFEGQTKEILGTSAATRIVSQVVGKELRAFLTSTKRGEKQQARAVLEKVANAAKARLAARQQRETQRRKNALESSALPAKLVDCRSEGLDRSELFIVEGDSALGTAKLARDSEFQALLPIRGKILNVQKSSVADMLKNAECAAILQVIGAGSGRSFDIDAARYGRIILMADADVDGAHIRTLLLTLIYRYMRPMLEAGRVYAAVPPLHRIELTNVRKKRGAKPEDRYIYTYSDSELRRTLLELEKKGKSYKEPVQRYKGLGEMDADQLAETTMDPRFRTLRRIQVEHADEAAKVFDLLMGNEVAPRREFIAKGAQELDLARIDS</sequence>
<dbReference type="PRINTS" id="PR01159">
    <property type="entry name" value="DNAGYRASEB"/>
</dbReference>
<keyword evidence="8" id="KW-0460">Magnesium</keyword>
<comment type="catalytic activity">
    <reaction evidence="1">
        <text>ATP-dependent breakage, passage and rejoining of double-stranded DNA.</text>
        <dbReference type="EC" id="5.6.2.2"/>
    </reaction>
</comment>
<evidence type="ECO:0000259" key="12">
    <source>
        <dbReference type="PROSITE" id="PS50880"/>
    </source>
</evidence>
<dbReference type="Proteomes" id="UP000240542">
    <property type="component" value="Unassembled WGS sequence"/>
</dbReference>
<dbReference type="AlphaFoldDB" id="A0A2P8DTZ2"/>
<dbReference type="InterPro" id="IPR013506">
    <property type="entry name" value="Topo_IIA_bsu_dom2"/>
</dbReference>
<keyword evidence="11 13" id="KW-0413">Isomerase</keyword>
<dbReference type="InterPro" id="IPR006171">
    <property type="entry name" value="TOPRIM_dom"/>
</dbReference>
<dbReference type="CDD" id="cd16928">
    <property type="entry name" value="HATPase_GyrB-like"/>
    <property type="match status" value="1"/>
</dbReference>
<evidence type="ECO:0000256" key="7">
    <source>
        <dbReference type="ARBA" id="ARBA00022840"/>
    </source>
</evidence>
<dbReference type="PROSITE" id="PS00177">
    <property type="entry name" value="TOPOISOMERASE_II"/>
    <property type="match status" value="1"/>
</dbReference>
<evidence type="ECO:0000256" key="9">
    <source>
        <dbReference type="ARBA" id="ARBA00023029"/>
    </source>
</evidence>
<dbReference type="EMBL" id="PYGA01000001">
    <property type="protein sequence ID" value="PSL00687.1"/>
    <property type="molecule type" value="Genomic_DNA"/>
</dbReference>
<evidence type="ECO:0000256" key="2">
    <source>
        <dbReference type="ARBA" id="ARBA00001946"/>
    </source>
</evidence>
<evidence type="ECO:0000313" key="13">
    <source>
        <dbReference type="EMBL" id="PSL00687.1"/>
    </source>
</evidence>
<comment type="similarity">
    <text evidence="3">Belongs to the type II topoisomerase GyrB family.</text>
</comment>
<dbReference type="Gene3D" id="3.40.50.670">
    <property type="match status" value="1"/>
</dbReference>
<dbReference type="SUPFAM" id="SSF55874">
    <property type="entry name" value="ATPase domain of HSP90 chaperone/DNA topoisomerase II/histidine kinase"/>
    <property type="match status" value="1"/>
</dbReference>
<dbReference type="PANTHER" id="PTHR45866:SF1">
    <property type="entry name" value="DNA GYRASE SUBUNIT B, MITOCHONDRIAL"/>
    <property type="match status" value="1"/>
</dbReference>
<evidence type="ECO:0000256" key="10">
    <source>
        <dbReference type="ARBA" id="ARBA00023125"/>
    </source>
</evidence>
<dbReference type="PRINTS" id="PR00418">
    <property type="entry name" value="TPI2FAMILY"/>
</dbReference>
<dbReference type="InterPro" id="IPR014721">
    <property type="entry name" value="Ribsml_uS5_D2-typ_fold_subgr"/>
</dbReference>
<dbReference type="InterPro" id="IPR036890">
    <property type="entry name" value="HATPase_C_sf"/>
</dbReference>
<dbReference type="Pfam" id="PF01751">
    <property type="entry name" value="Toprim"/>
    <property type="match status" value="1"/>
</dbReference>
<comment type="caution">
    <text evidence="13">The sequence shown here is derived from an EMBL/GenBank/DDBJ whole genome shotgun (WGS) entry which is preliminary data.</text>
</comment>
<reference evidence="13 14" key="1">
    <citation type="submission" date="2018-03" db="EMBL/GenBank/DDBJ databases">
        <title>Genomic Encyclopedia of Archaeal and Bacterial Type Strains, Phase II (KMG-II): from individual species to whole genera.</title>
        <authorList>
            <person name="Goeker M."/>
        </authorList>
    </citation>
    <scope>NUCLEOTIDE SEQUENCE [LARGE SCALE GENOMIC DNA]</scope>
    <source>
        <strain evidence="13 14">DSM 45312</strain>
    </source>
</reference>
<dbReference type="EC" id="5.6.2.2" evidence="4"/>
<dbReference type="GO" id="GO:0034335">
    <property type="term" value="F:DNA negative supercoiling activity"/>
    <property type="evidence" value="ECO:0007669"/>
    <property type="project" value="UniProtKB-ARBA"/>
</dbReference>
<keyword evidence="5" id="KW-0479">Metal-binding</keyword>
<evidence type="ECO:0000256" key="6">
    <source>
        <dbReference type="ARBA" id="ARBA00022741"/>
    </source>
</evidence>
<dbReference type="SUPFAM" id="SSF56719">
    <property type="entry name" value="Type II DNA topoisomerase"/>
    <property type="match status" value="1"/>
</dbReference>
<dbReference type="SMART" id="SM00433">
    <property type="entry name" value="TOP2c"/>
    <property type="match status" value="1"/>
</dbReference>
<dbReference type="InterPro" id="IPR013760">
    <property type="entry name" value="Topo_IIA-like_dom_sf"/>
</dbReference>
<dbReference type="NCBIfam" id="NF004189">
    <property type="entry name" value="PRK05644.1"/>
    <property type="match status" value="1"/>
</dbReference>
<dbReference type="GO" id="GO:0005524">
    <property type="term" value="F:ATP binding"/>
    <property type="evidence" value="ECO:0007669"/>
    <property type="project" value="UniProtKB-KW"/>
</dbReference>
<dbReference type="InterPro" id="IPR020568">
    <property type="entry name" value="Ribosomal_Su5_D2-typ_SF"/>
</dbReference>
<dbReference type="SMART" id="SM00387">
    <property type="entry name" value="HATPase_c"/>
    <property type="match status" value="1"/>
</dbReference>
<dbReference type="Pfam" id="PF00204">
    <property type="entry name" value="DNA_gyraseB"/>
    <property type="match status" value="1"/>
</dbReference>
<evidence type="ECO:0000256" key="3">
    <source>
        <dbReference type="ARBA" id="ARBA00010708"/>
    </source>
</evidence>
<accession>A0A2P8DTZ2</accession>
<keyword evidence="6" id="KW-0547">Nucleotide-binding</keyword>
<keyword evidence="10" id="KW-0238">DNA-binding</keyword>
<dbReference type="InterPro" id="IPR001241">
    <property type="entry name" value="Topo_IIA"/>
</dbReference>
<feature type="domain" description="Toprim" evidence="12">
    <location>
        <begin position="469"/>
        <end position="583"/>
    </location>
</feature>
<dbReference type="Gene3D" id="3.30.230.10">
    <property type="match status" value="1"/>
</dbReference>
<dbReference type="RefSeq" id="WP_106580884.1">
    <property type="nucleotide sequence ID" value="NZ_PYGA01000001.1"/>
</dbReference>
<evidence type="ECO:0000256" key="8">
    <source>
        <dbReference type="ARBA" id="ARBA00022842"/>
    </source>
</evidence>
<evidence type="ECO:0000256" key="5">
    <source>
        <dbReference type="ARBA" id="ARBA00022723"/>
    </source>
</evidence>
<dbReference type="OrthoDB" id="9802808at2"/>
<evidence type="ECO:0000256" key="11">
    <source>
        <dbReference type="ARBA" id="ARBA00023235"/>
    </source>
</evidence>
<evidence type="ECO:0000313" key="14">
    <source>
        <dbReference type="Proteomes" id="UP000240542"/>
    </source>
</evidence>
<evidence type="ECO:0000256" key="1">
    <source>
        <dbReference type="ARBA" id="ARBA00000185"/>
    </source>
</evidence>
<protein>
    <recommendedName>
        <fullName evidence="4">DNA topoisomerase (ATP-hydrolyzing)</fullName>
        <ecNumber evidence="4">5.6.2.2</ecNumber>
    </recommendedName>
</protein>
<comment type="cofactor">
    <cofactor evidence="2">
        <name>Mg(2+)</name>
        <dbReference type="ChEBI" id="CHEBI:18420"/>
    </cofactor>
</comment>
<dbReference type="SUPFAM" id="SSF54211">
    <property type="entry name" value="Ribosomal protein S5 domain 2-like"/>
    <property type="match status" value="1"/>
</dbReference>
<dbReference type="CDD" id="cd00822">
    <property type="entry name" value="TopoII_Trans_DNA_gyrase"/>
    <property type="match status" value="1"/>
</dbReference>
<evidence type="ECO:0000256" key="4">
    <source>
        <dbReference type="ARBA" id="ARBA00012895"/>
    </source>
</evidence>
<dbReference type="PROSITE" id="PS50880">
    <property type="entry name" value="TOPRIM"/>
    <property type="match status" value="1"/>
</dbReference>
<dbReference type="Gene3D" id="3.30.565.10">
    <property type="entry name" value="Histidine kinase-like ATPase, C-terminal domain"/>
    <property type="match status" value="1"/>
</dbReference>
<dbReference type="InterPro" id="IPR018522">
    <property type="entry name" value="TopoIIA_CS"/>
</dbReference>
<dbReference type="InterPro" id="IPR013759">
    <property type="entry name" value="Topo_IIA_B_C"/>
</dbReference>